<dbReference type="Proteomes" id="UP000737018">
    <property type="component" value="Unassembled WGS sequence"/>
</dbReference>
<dbReference type="InterPro" id="IPR011205">
    <property type="entry name" value="UCP015417_vWA"/>
</dbReference>
<organism evidence="3 4">
    <name type="scientific">Castanea mollissima</name>
    <name type="common">Chinese chestnut</name>
    <dbReference type="NCBI Taxonomy" id="60419"/>
    <lineage>
        <taxon>Eukaryota</taxon>
        <taxon>Viridiplantae</taxon>
        <taxon>Streptophyta</taxon>
        <taxon>Embryophyta</taxon>
        <taxon>Tracheophyta</taxon>
        <taxon>Spermatophyta</taxon>
        <taxon>Magnoliopsida</taxon>
        <taxon>eudicotyledons</taxon>
        <taxon>Gunneridae</taxon>
        <taxon>Pentapetalae</taxon>
        <taxon>rosids</taxon>
        <taxon>fabids</taxon>
        <taxon>Fagales</taxon>
        <taxon>Fagaceae</taxon>
        <taxon>Castanea</taxon>
    </lineage>
</organism>
<comment type="caution">
    <text evidence="3">The sequence shown here is derived from an EMBL/GenBank/DDBJ whole genome shotgun (WGS) entry which is preliminary data.</text>
</comment>
<dbReference type="InterPro" id="IPR036465">
    <property type="entry name" value="vWFA_dom_sf"/>
</dbReference>
<feature type="domain" description="DUF2828" evidence="1">
    <location>
        <begin position="147"/>
        <end position="499"/>
    </location>
</feature>
<gene>
    <name evidence="3" type="ORF">CMV_025069</name>
</gene>
<evidence type="ECO:0000259" key="1">
    <source>
        <dbReference type="Pfam" id="PF11443"/>
    </source>
</evidence>
<dbReference type="OrthoDB" id="1149618at2759"/>
<evidence type="ECO:0008006" key="5">
    <source>
        <dbReference type="Google" id="ProtNLM"/>
    </source>
</evidence>
<dbReference type="PANTHER" id="PTHR31373:SF17">
    <property type="entry name" value="OS06G0652100 PROTEIN"/>
    <property type="match status" value="1"/>
</dbReference>
<dbReference type="PANTHER" id="PTHR31373">
    <property type="entry name" value="OS06G0652100 PROTEIN"/>
    <property type="match status" value="1"/>
</dbReference>
<evidence type="ECO:0000313" key="3">
    <source>
        <dbReference type="EMBL" id="KAF3948997.1"/>
    </source>
</evidence>
<dbReference type="Pfam" id="PF25043">
    <property type="entry name" value="DUF7788"/>
    <property type="match status" value="1"/>
</dbReference>
<dbReference type="EMBL" id="JRKL02006395">
    <property type="protein sequence ID" value="KAF3948997.1"/>
    <property type="molecule type" value="Genomic_DNA"/>
</dbReference>
<protein>
    <recommendedName>
        <fullName evidence="5">DUF2828 domain-containing protein</fullName>
    </recommendedName>
</protein>
<dbReference type="InterPro" id="IPR058580">
    <property type="entry name" value="DUF2828"/>
</dbReference>
<reference evidence="3" key="1">
    <citation type="submission" date="2020-03" db="EMBL/GenBank/DDBJ databases">
        <title>Castanea mollissima Vanexum genome sequencing.</title>
        <authorList>
            <person name="Staton M."/>
        </authorList>
    </citation>
    <scope>NUCLEOTIDE SEQUENCE</scope>
    <source>
        <tissue evidence="3">Leaf</tissue>
    </source>
</reference>
<dbReference type="Pfam" id="PF11443">
    <property type="entry name" value="DUF2828"/>
    <property type="match status" value="1"/>
</dbReference>
<dbReference type="SUPFAM" id="SSF53300">
    <property type="entry name" value="vWA-like"/>
    <property type="match status" value="1"/>
</dbReference>
<proteinExistence type="predicted"/>
<dbReference type="AlphaFoldDB" id="A0A8J4QD67"/>
<keyword evidence="4" id="KW-1185">Reference proteome</keyword>
<name>A0A8J4QD67_9ROSI</name>
<feature type="domain" description="DUF7788" evidence="2">
    <location>
        <begin position="501"/>
        <end position="678"/>
    </location>
</feature>
<evidence type="ECO:0000313" key="4">
    <source>
        <dbReference type="Proteomes" id="UP000737018"/>
    </source>
</evidence>
<accession>A0A8J4QD67</accession>
<dbReference type="PIRSF" id="PIRSF015417">
    <property type="entry name" value="T31B5_30_vWA"/>
    <property type="match status" value="1"/>
</dbReference>
<dbReference type="Gene3D" id="3.40.50.410">
    <property type="entry name" value="von Willebrand factor, type A domain"/>
    <property type="match status" value="1"/>
</dbReference>
<sequence length="701" mass="80484">MLRCIIYPIRNQRNPIIHEVFHSNGIRIKTLQLFNPSKTLTTLSNQNVLTSSNPDVVHNDDQMGLLGPTELCNQTPSAAILNPAKTLKTSSNPDVHSDDQMGLLGPPELYNQTPTPQPEPKTGDPFMDLMVADYNKAYHQTPPKGYTENLSPTFLSSGNPCLDFFFHVVPDTPPETLKQRLELAWTHNSLTTLKLICNLRGVRGTGKSDKEGFYTAALFLHMNHPKTLVHNLESFASFGYFKDLPEILYRLLQGPDIRKKQKDEHVRNKKYYMKTTFDAKEIAQGLRERKRLAMANKALERYNLDMDFRSLHNSVSDLFAKYLKADMEFLNSGQLSKISLAAKWCPSIDCSFDRSLLLCESIARRVFPVESYSEYQGVEEAHYAYRVRDRLRKEVLVPLRKVLELPELYMSDKRWNELPYNRVASVAMRLYMKRFFKHDEERFKKYLEDVKCRESTISAGALLPHEIIQSAIKGTEAEAEVADLQWKRMVEDLSKEGKLRNCLAVCDVSGSMWGTPFNVSVALGLLVSELSEEPWKGKVITFSEKPQLHIIKGDDLKSKMRFSEEVNFMNTDFQKVFDHILQVAVDGNLKEDQMIKRVFAFSDMEFDRASMNDWETDYEVIQRKFREKGYGSVVPEIVFWNLRDSQATPVVSTQKGVTMVSGFSKNMMKFFLNNDGEILYAEFIMEMAISGEEYQKLAVVD</sequence>
<evidence type="ECO:0000259" key="2">
    <source>
        <dbReference type="Pfam" id="PF25043"/>
    </source>
</evidence>
<dbReference type="InterPro" id="IPR056690">
    <property type="entry name" value="DUF7788"/>
</dbReference>